<dbReference type="Proteomes" id="UP000028073">
    <property type="component" value="Unassembled WGS sequence"/>
</dbReference>
<accession>A0A081NF42</accession>
<evidence type="ECO:0000313" key="1">
    <source>
        <dbReference type="EMBL" id="KEQ17065.1"/>
    </source>
</evidence>
<dbReference type="EMBL" id="JOKH01000003">
    <property type="protein sequence ID" value="KEQ17065.1"/>
    <property type="molecule type" value="Genomic_DNA"/>
</dbReference>
<dbReference type="STRING" id="1137799.GZ78_14325"/>
<name>A0A081NF42_9GAMM</name>
<sequence>MILSKGAMTLAEGSQKNKYKTDATLILNGQEERKYVLRTAYDKLSMWKAKYAVNISPFYPRLKTSIKEAALIDNEIWVFGVNGTNPQHIIEAVKIAVEFYRVKPHDILGNIYIKNLNIEDESRYELDLLVQLNKELYKSTAEAINKACSHFGLQSDVNIHVYSASINNKIPENDLHQALKSGGANSVTTDSRKLIFKSGNNLGTRAAKIRTNMHVAKLSF</sequence>
<protein>
    <submittedName>
        <fullName evidence="1">Uncharacterized protein</fullName>
    </submittedName>
</protein>
<proteinExistence type="predicted"/>
<dbReference type="AlphaFoldDB" id="A0A081NF42"/>
<dbReference type="eggNOG" id="ENOG5033W1N">
    <property type="taxonomic scope" value="Bacteria"/>
</dbReference>
<organism evidence="1 2">
    <name type="scientific">Endozoicomonas numazuensis</name>
    <dbReference type="NCBI Taxonomy" id="1137799"/>
    <lineage>
        <taxon>Bacteria</taxon>
        <taxon>Pseudomonadati</taxon>
        <taxon>Pseudomonadota</taxon>
        <taxon>Gammaproteobacteria</taxon>
        <taxon>Oceanospirillales</taxon>
        <taxon>Endozoicomonadaceae</taxon>
        <taxon>Endozoicomonas</taxon>
    </lineage>
</organism>
<comment type="caution">
    <text evidence="1">The sequence shown here is derived from an EMBL/GenBank/DDBJ whole genome shotgun (WGS) entry which is preliminary data.</text>
</comment>
<evidence type="ECO:0000313" key="2">
    <source>
        <dbReference type="Proteomes" id="UP000028073"/>
    </source>
</evidence>
<keyword evidence="2" id="KW-1185">Reference proteome</keyword>
<gene>
    <name evidence="1" type="ORF">GZ78_14325</name>
</gene>
<reference evidence="1 2" key="1">
    <citation type="submission" date="2014-06" db="EMBL/GenBank/DDBJ databases">
        <title>Whole Genome Sequences of Three Symbiotic Endozoicomonas Bacteria.</title>
        <authorList>
            <person name="Neave M.J."/>
            <person name="Apprill A."/>
            <person name="Voolstra C.R."/>
        </authorList>
    </citation>
    <scope>NUCLEOTIDE SEQUENCE [LARGE SCALE GENOMIC DNA]</scope>
    <source>
        <strain evidence="1 2">DSM 25634</strain>
    </source>
</reference>